<reference evidence="1 2" key="2">
    <citation type="submission" date="2015-10" db="EMBL/GenBank/DDBJ databases">
        <title>Comparative genomics and high-throughput reverse genetic screens identify a new phytobacterial MAMP and an Arabidopsis receptor required for immune elicitation.</title>
        <authorList>
            <person name="Mott G.A."/>
            <person name="Thakur S."/>
            <person name="Wang P.W."/>
            <person name="Desveaux D."/>
            <person name="Guttman D.S."/>
        </authorList>
    </citation>
    <scope>NUCLEOTIDE SEQUENCE [LARGE SCALE GENOMIC DNA]</scope>
    <source>
        <strain evidence="1 2">0788_9</strain>
    </source>
</reference>
<reference evidence="1 2" key="1">
    <citation type="submission" date="2015-07" db="EMBL/GenBank/DDBJ databases">
        <authorList>
            <person name="Noorani M."/>
        </authorList>
    </citation>
    <scope>NUCLEOTIDE SEQUENCE [LARGE SCALE GENOMIC DNA]</scope>
    <source>
        <strain evidence="1 2">0788_9</strain>
    </source>
</reference>
<dbReference type="EMBL" id="LGLN01000074">
    <property type="protein sequence ID" value="KPC26468.1"/>
    <property type="molecule type" value="Genomic_DNA"/>
</dbReference>
<dbReference type="PATRIC" id="fig|81035.3.peg.620"/>
<dbReference type="AlphaFoldDB" id="A0A0N0GDH7"/>
<organism evidence="1 2">
    <name type="scientific">Pseudomonas syringae pv. cilantro</name>
    <dbReference type="NCBI Taxonomy" id="81035"/>
    <lineage>
        <taxon>Bacteria</taxon>
        <taxon>Pseudomonadati</taxon>
        <taxon>Pseudomonadota</taxon>
        <taxon>Gammaproteobacteria</taxon>
        <taxon>Pseudomonadales</taxon>
        <taxon>Pseudomonadaceae</taxon>
        <taxon>Pseudomonas</taxon>
        <taxon>Pseudomonas syringae</taxon>
    </lineage>
</organism>
<name>A0A0N0GDH7_PSESX</name>
<protein>
    <submittedName>
        <fullName evidence="1">Uncharacterized protein</fullName>
    </submittedName>
</protein>
<proteinExistence type="predicted"/>
<dbReference type="Proteomes" id="UP000037891">
    <property type="component" value="Unassembled WGS sequence"/>
</dbReference>
<gene>
    <name evidence="1" type="ORF">ABJ99_0562</name>
</gene>
<sequence length="68" mass="7335">MTLPQAATCIRILIANSAPKAGAATIAGCVKLLHWARQPGRTLLSYVDKHPFSLANALTIPYQSKIFN</sequence>
<comment type="caution">
    <text evidence="1">The sequence shown here is derived from an EMBL/GenBank/DDBJ whole genome shotgun (WGS) entry which is preliminary data.</text>
</comment>
<evidence type="ECO:0000313" key="1">
    <source>
        <dbReference type="EMBL" id="KPC26468.1"/>
    </source>
</evidence>
<accession>A0A0N0GDH7</accession>
<evidence type="ECO:0000313" key="2">
    <source>
        <dbReference type="Proteomes" id="UP000037891"/>
    </source>
</evidence>